<feature type="compositionally biased region" description="Low complexity" evidence="1">
    <location>
        <begin position="262"/>
        <end position="279"/>
    </location>
</feature>
<keyword evidence="3" id="KW-1185">Reference proteome</keyword>
<reference evidence="2 3" key="1">
    <citation type="journal article" date="2019" name="Emerg. Microbes Infect.">
        <title>Comprehensive subspecies identification of 175 nontuberculous mycobacteria species based on 7547 genomic profiles.</title>
        <authorList>
            <person name="Matsumoto Y."/>
            <person name="Kinjo T."/>
            <person name="Motooka D."/>
            <person name="Nabeya D."/>
            <person name="Jung N."/>
            <person name="Uechi K."/>
            <person name="Horii T."/>
            <person name="Iida T."/>
            <person name="Fujita J."/>
            <person name="Nakamura S."/>
        </authorList>
    </citation>
    <scope>NUCLEOTIDE SEQUENCE [LARGE SCALE GENOMIC DNA]</scope>
    <source>
        <strain evidence="2 3">JCM 15296</strain>
    </source>
</reference>
<proteinExistence type="predicted"/>
<evidence type="ECO:0000256" key="1">
    <source>
        <dbReference type="SAM" id="MobiDB-lite"/>
    </source>
</evidence>
<dbReference type="EMBL" id="AP022577">
    <property type="protein sequence ID" value="BBX87915.1"/>
    <property type="molecule type" value="Genomic_DNA"/>
</dbReference>
<protein>
    <recommendedName>
        <fullName evidence="4">ESX-1 secretion-associated protein EspG1</fullName>
    </recommendedName>
</protein>
<accession>A0ABM7IMG4</accession>
<evidence type="ECO:0000313" key="2">
    <source>
        <dbReference type="EMBL" id="BBX87915.1"/>
    </source>
</evidence>
<evidence type="ECO:0000313" key="3">
    <source>
        <dbReference type="Proteomes" id="UP000465609"/>
    </source>
</evidence>
<sequence length="360" mass="37907">MEAMPMYDIHVVDLRHSRDSQGRTRMRLIADTVPDSNQAEQLGLSACLEALEEAGAFDIAYGHVTSSPSFPNTENVAKFVLSLGAPFDDMARYWILDQDTGAFVEHSATPESLARLIRSRTGVEACAGVAHAAQALASVARSGSSSFPAIQAALCFLASLDAEHWRNPPMLFEVRDGVGVGWKHTARTVVSGATRSAGRYSVVITGQRAVFLRTRNSASTADKAEIALDTATAGQIMAFHQTGLLPSEARAAAEAINPAVVNPEPPAATLADPPDASASTTTHTPQLPTDSRLIASWDTTTGAIAVITLTGQVVANGVSAPDRETAEAVIDAAGFTRRGEWEATLAAPHQLRVAVLQGTA</sequence>
<gene>
    <name evidence="2" type="ORF">MAUB_57880</name>
</gene>
<name>A0ABM7IMG4_9MYCO</name>
<dbReference type="Proteomes" id="UP000465609">
    <property type="component" value="Chromosome"/>
</dbReference>
<organism evidence="2 3">
    <name type="scientific">Mycolicibacterium aubagnense</name>
    <dbReference type="NCBI Taxonomy" id="319707"/>
    <lineage>
        <taxon>Bacteria</taxon>
        <taxon>Bacillati</taxon>
        <taxon>Actinomycetota</taxon>
        <taxon>Actinomycetes</taxon>
        <taxon>Mycobacteriales</taxon>
        <taxon>Mycobacteriaceae</taxon>
        <taxon>Mycolicibacterium</taxon>
    </lineage>
</organism>
<feature type="region of interest" description="Disordered" evidence="1">
    <location>
        <begin position="262"/>
        <end position="288"/>
    </location>
</feature>
<evidence type="ECO:0008006" key="4">
    <source>
        <dbReference type="Google" id="ProtNLM"/>
    </source>
</evidence>